<organism evidence="1 2">
    <name type="scientific">Hydrogenophaga laconesensis</name>
    <dbReference type="NCBI Taxonomy" id="1805971"/>
    <lineage>
        <taxon>Bacteria</taxon>
        <taxon>Pseudomonadati</taxon>
        <taxon>Pseudomonadota</taxon>
        <taxon>Betaproteobacteria</taxon>
        <taxon>Burkholderiales</taxon>
        <taxon>Comamonadaceae</taxon>
        <taxon>Hydrogenophaga</taxon>
    </lineage>
</organism>
<keyword evidence="2" id="KW-1185">Reference proteome</keyword>
<evidence type="ECO:0008006" key="3">
    <source>
        <dbReference type="Google" id="ProtNLM"/>
    </source>
</evidence>
<proteinExistence type="predicted"/>
<dbReference type="Proteomes" id="UP001265550">
    <property type="component" value="Unassembled WGS sequence"/>
</dbReference>
<evidence type="ECO:0000313" key="1">
    <source>
        <dbReference type="EMBL" id="MDR7095428.1"/>
    </source>
</evidence>
<dbReference type="RefSeq" id="WP_204731304.1">
    <property type="nucleotide sequence ID" value="NZ_JAVDWE010000009.1"/>
</dbReference>
<reference evidence="1 2" key="1">
    <citation type="submission" date="2023-07" db="EMBL/GenBank/DDBJ databases">
        <title>Sorghum-associated microbial communities from plants grown in Nebraska, USA.</title>
        <authorList>
            <person name="Schachtman D."/>
        </authorList>
    </citation>
    <scope>NUCLEOTIDE SEQUENCE [LARGE SCALE GENOMIC DNA]</scope>
    <source>
        <strain evidence="1 2">BE240</strain>
    </source>
</reference>
<accession>A0ABU1VE19</accession>
<gene>
    <name evidence="1" type="ORF">J2X09_003179</name>
</gene>
<evidence type="ECO:0000313" key="2">
    <source>
        <dbReference type="Proteomes" id="UP001265550"/>
    </source>
</evidence>
<sequence>MTRLLDIIPSWLWATALAASLLGGTAAAGYQYVLLSAERAAHSKSKADHATEVANSKQAALDQSEAFRKKEQELRDAQVAHTAVVLALQADLDRAHRAAERASAGVQHAADAAAAEARRRCAASTTADPRAPAGDPIGVLADVLGRADRRAGILADLADRRGLAGRSCEREYDTLYRALTQ</sequence>
<dbReference type="InterPro" id="IPR019659">
    <property type="entry name" value="DUF2514"/>
</dbReference>
<dbReference type="Pfam" id="PF10721">
    <property type="entry name" value="DUF2514"/>
    <property type="match status" value="1"/>
</dbReference>
<comment type="caution">
    <text evidence="1">The sequence shown here is derived from an EMBL/GenBank/DDBJ whole genome shotgun (WGS) entry which is preliminary data.</text>
</comment>
<name>A0ABU1VE19_9BURK</name>
<dbReference type="EMBL" id="JAVDWE010000009">
    <property type="protein sequence ID" value="MDR7095428.1"/>
    <property type="molecule type" value="Genomic_DNA"/>
</dbReference>
<protein>
    <recommendedName>
        <fullName evidence="3">Bacteriophage Rz lysis protein</fullName>
    </recommendedName>
</protein>